<feature type="compositionally biased region" description="Low complexity" evidence="1">
    <location>
        <begin position="141"/>
        <end position="152"/>
    </location>
</feature>
<feature type="compositionally biased region" description="Polar residues" evidence="1">
    <location>
        <begin position="276"/>
        <end position="299"/>
    </location>
</feature>
<feature type="region of interest" description="Disordered" evidence="1">
    <location>
        <begin position="276"/>
        <end position="300"/>
    </location>
</feature>
<feature type="compositionally biased region" description="Basic and acidic residues" evidence="1">
    <location>
        <begin position="473"/>
        <end position="483"/>
    </location>
</feature>
<protein>
    <submittedName>
        <fullName evidence="2">Uncharacterized protein</fullName>
    </submittedName>
</protein>
<dbReference type="EMBL" id="KI392088">
    <property type="protein sequence ID" value="ERN18640.1"/>
    <property type="molecule type" value="Genomic_DNA"/>
</dbReference>
<feature type="compositionally biased region" description="Basic and acidic residues" evidence="1">
    <location>
        <begin position="401"/>
        <end position="412"/>
    </location>
</feature>
<keyword evidence="3" id="KW-1185">Reference proteome</keyword>
<accession>U5D8V6</accession>
<evidence type="ECO:0000313" key="2">
    <source>
        <dbReference type="EMBL" id="ERN18640.1"/>
    </source>
</evidence>
<dbReference type="HOGENOM" id="CLU_445108_0_0_1"/>
<feature type="region of interest" description="Disordered" evidence="1">
    <location>
        <begin position="384"/>
        <end position="443"/>
    </location>
</feature>
<feature type="region of interest" description="Disordered" evidence="1">
    <location>
        <begin position="141"/>
        <end position="177"/>
    </location>
</feature>
<feature type="compositionally biased region" description="Polar residues" evidence="1">
    <location>
        <begin position="163"/>
        <end position="177"/>
    </location>
</feature>
<feature type="compositionally biased region" description="Acidic residues" evidence="1">
    <location>
        <begin position="432"/>
        <end position="443"/>
    </location>
</feature>
<evidence type="ECO:0000256" key="1">
    <source>
        <dbReference type="SAM" id="MobiDB-lite"/>
    </source>
</evidence>
<dbReference type="AlphaFoldDB" id="U5D8V6"/>
<sequence>MSLTNLALVRALHKLYSIQKLAMQEIKTMLFHPSKLFSFNSNDPQIPQAHPKEPHAFPVPDFSNPQSLFWMGPKEVDPSSISRRDTRWGIDLERPPEEYMDELDYQVENKPDLSDRDGVIPGGLANNFSRSFMGINQFASQAGAQAQAQSSSPRPGSERRDGSSSFANVSTPSLESNGEQPLWFLQASPLLTSQRQTCAQTADIAKIEGLQNQGNPPNSQTTQSSSVTYLSSSAQVTNGQFYQYPALESMNNVASPLQDPFKIVSPQMGLAPFNLQSHQSPPATLQETRGPNNPSSENFPLSDMILLSRKPTNNNEVMRTGEDEKNENPNCSGQGSSSPVSESVKVWRNGDVKNARDGIDCEHIHAGHCLTKGGLSTHEDTPHFSGEASISSSIPGSMTDQRNKAKEKKMVRDSLITKIESKREMGIGGNGEDSDEESTLEEGSESMAAMILLSLAPENSQANGGWLDSLKQKMEGESSHSSRDSTSQQKKQIRSTRRASNRVDEEVTWTKPIRRRRRRTCRVSNRIPPSRRR</sequence>
<feature type="region of interest" description="Disordered" evidence="1">
    <location>
        <begin position="473"/>
        <end position="533"/>
    </location>
</feature>
<feature type="compositionally biased region" description="Polar residues" evidence="1">
    <location>
        <begin position="388"/>
        <end position="400"/>
    </location>
</feature>
<dbReference type="Gramene" id="ERN18640">
    <property type="protein sequence ID" value="ERN18640"/>
    <property type="gene ID" value="AMTR_s00065p00174200"/>
</dbReference>
<dbReference type="Proteomes" id="UP000017836">
    <property type="component" value="Unassembled WGS sequence"/>
</dbReference>
<feature type="compositionally biased region" description="Basic residues" evidence="1">
    <location>
        <begin position="512"/>
        <end position="521"/>
    </location>
</feature>
<reference evidence="3" key="1">
    <citation type="journal article" date="2013" name="Science">
        <title>The Amborella genome and the evolution of flowering plants.</title>
        <authorList>
            <consortium name="Amborella Genome Project"/>
        </authorList>
    </citation>
    <scope>NUCLEOTIDE SEQUENCE [LARGE SCALE GENOMIC DNA]</scope>
</reference>
<feature type="compositionally biased region" description="Basic residues" evidence="1">
    <location>
        <begin position="491"/>
        <end position="500"/>
    </location>
</feature>
<evidence type="ECO:0000313" key="3">
    <source>
        <dbReference type="Proteomes" id="UP000017836"/>
    </source>
</evidence>
<feature type="region of interest" description="Disordered" evidence="1">
    <location>
        <begin position="312"/>
        <end position="343"/>
    </location>
</feature>
<gene>
    <name evidence="2" type="ORF">AMTR_s00065p00174200</name>
</gene>
<proteinExistence type="predicted"/>
<name>U5D8V6_AMBTC</name>
<organism evidence="2 3">
    <name type="scientific">Amborella trichopoda</name>
    <dbReference type="NCBI Taxonomy" id="13333"/>
    <lineage>
        <taxon>Eukaryota</taxon>
        <taxon>Viridiplantae</taxon>
        <taxon>Streptophyta</taxon>
        <taxon>Embryophyta</taxon>
        <taxon>Tracheophyta</taxon>
        <taxon>Spermatophyta</taxon>
        <taxon>Magnoliopsida</taxon>
        <taxon>Amborellales</taxon>
        <taxon>Amborellaceae</taxon>
        <taxon>Amborella</taxon>
    </lineage>
</organism>
<feature type="compositionally biased region" description="Low complexity" evidence="1">
    <location>
        <begin position="332"/>
        <end position="343"/>
    </location>
</feature>